<sequence>MTINFANTDADLRRCLPALLTLRPHLTDEAALTLLHDQLANDRFSVAFVDLGDHVPAPAVITFRRMTMLVSGKTIYIDDLSTLPEGRGKGYAGALVDFVIEHARQSGYETVSLDSGQNPTRYDAHRLYLNKRFNITSHHFSLNLRNK</sequence>
<dbReference type="Gene3D" id="3.40.630.30">
    <property type="match status" value="1"/>
</dbReference>
<gene>
    <name evidence="2" type="ORF">F7231_17280</name>
</gene>
<keyword evidence="3" id="KW-1185">Reference proteome</keyword>
<dbReference type="Pfam" id="PF00583">
    <property type="entry name" value="Acetyltransf_1"/>
    <property type="match status" value="1"/>
</dbReference>
<dbReference type="PROSITE" id="PS51186">
    <property type="entry name" value="GNAT"/>
    <property type="match status" value="1"/>
</dbReference>
<name>A0ABX0QMV6_9BACT</name>
<accession>A0ABX0QMV6</accession>
<dbReference type="SUPFAM" id="SSF55729">
    <property type="entry name" value="Acyl-CoA N-acyltransferases (Nat)"/>
    <property type="match status" value="1"/>
</dbReference>
<dbReference type="Proteomes" id="UP000606008">
    <property type="component" value="Unassembled WGS sequence"/>
</dbReference>
<reference evidence="3" key="1">
    <citation type="submission" date="2019-09" db="EMBL/GenBank/DDBJ databases">
        <authorList>
            <person name="Jung D.-H."/>
        </authorList>
    </citation>
    <scope>NUCLEOTIDE SEQUENCE [LARGE SCALE GENOMIC DNA]</scope>
    <source>
        <strain evidence="3">JA-25</strain>
    </source>
</reference>
<dbReference type="RefSeq" id="WP_166692847.1">
    <property type="nucleotide sequence ID" value="NZ_WAEL01000006.1"/>
</dbReference>
<feature type="domain" description="N-acetyltransferase" evidence="1">
    <location>
        <begin position="1"/>
        <end position="147"/>
    </location>
</feature>
<evidence type="ECO:0000313" key="3">
    <source>
        <dbReference type="Proteomes" id="UP000606008"/>
    </source>
</evidence>
<protein>
    <submittedName>
        <fullName evidence="2">GNAT family N-acetyltransferase</fullName>
    </submittedName>
</protein>
<dbReference type="EMBL" id="WAEL01000006">
    <property type="protein sequence ID" value="NID11928.1"/>
    <property type="molecule type" value="Genomic_DNA"/>
</dbReference>
<evidence type="ECO:0000259" key="1">
    <source>
        <dbReference type="PROSITE" id="PS51186"/>
    </source>
</evidence>
<comment type="caution">
    <text evidence="2">The sequence shown here is derived from an EMBL/GenBank/DDBJ whole genome shotgun (WGS) entry which is preliminary data.</text>
</comment>
<reference evidence="3" key="2">
    <citation type="submission" date="2023-07" db="EMBL/GenBank/DDBJ databases">
        <authorList>
            <person name="Jung D.-H."/>
        </authorList>
    </citation>
    <scope>NUCLEOTIDE SEQUENCE [LARGE SCALE GENOMIC DNA]</scope>
    <source>
        <strain evidence="3">JA-25</strain>
    </source>
</reference>
<proteinExistence type="predicted"/>
<organism evidence="2 3">
    <name type="scientific">Fibrivirga algicola</name>
    <dbReference type="NCBI Taxonomy" id="2950420"/>
    <lineage>
        <taxon>Bacteria</taxon>
        <taxon>Pseudomonadati</taxon>
        <taxon>Bacteroidota</taxon>
        <taxon>Cytophagia</taxon>
        <taxon>Cytophagales</taxon>
        <taxon>Spirosomataceae</taxon>
        <taxon>Fibrivirga</taxon>
    </lineage>
</organism>
<dbReference type="InterPro" id="IPR016181">
    <property type="entry name" value="Acyl_CoA_acyltransferase"/>
</dbReference>
<dbReference type="InterPro" id="IPR000182">
    <property type="entry name" value="GNAT_dom"/>
</dbReference>
<evidence type="ECO:0000313" key="2">
    <source>
        <dbReference type="EMBL" id="NID11928.1"/>
    </source>
</evidence>
<dbReference type="CDD" id="cd04301">
    <property type="entry name" value="NAT_SF"/>
    <property type="match status" value="1"/>
</dbReference>